<name>A0ABD6FH36_9PSEU</name>
<dbReference type="AlphaFoldDB" id="A0ABD6FH36"/>
<dbReference type="InterPro" id="IPR000600">
    <property type="entry name" value="ROK"/>
</dbReference>
<dbReference type="PANTHER" id="PTHR18964:SF146">
    <property type="entry name" value="POLYPHOSPHATE GLUCOKINASE"/>
    <property type="match status" value="1"/>
</dbReference>
<dbReference type="NCBIfam" id="NF045942">
    <property type="entry name" value="PolPhglucPhase"/>
    <property type="match status" value="1"/>
</dbReference>
<dbReference type="PANTHER" id="PTHR18964">
    <property type="entry name" value="ROK (REPRESSOR, ORF, KINASE) FAMILY"/>
    <property type="match status" value="1"/>
</dbReference>
<sequence>MGFGVDIGGSGIKGALVDLSTGRLHGDRLKIPTPQPATPDAVADVVAEIVETFDWQGPIGITVPGVVKGGITHTAANIDPAWIGVDADELFARRLGREPEDVGVLNDADAAGIAEVRFGDERFRRGVVLLLTFGTGIGSALFVDGRLVPNTEFGHIEVDGHDGETKAAASAKENEGLSYPDWAKRVNRYLSVLENLVWPDLIIVGGGVSKKAEKWVPLLQIRTPITVATRQNQAGIIGAAAAVAEGIAH</sequence>
<evidence type="ECO:0000256" key="1">
    <source>
        <dbReference type="ARBA" id="ARBA00006479"/>
    </source>
</evidence>
<reference evidence="2 3" key="1">
    <citation type="journal article" date="2021" name="BMC Genomics">
        <title>Genome-resolved metagenome and metatranscriptome analyses of thermophilic composting reveal key bacterial players and their metabolic interactions.</title>
        <authorList>
            <person name="Braga L.P.P."/>
            <person name="Pereira R.V."/>
            <person name="Martins L.F."/>
            <person name="Moura L.M.S."/>
            <person name="Sanchez F.B."/>
            <person name="Patane J.S.L."/>
            <person name="da Silva A.M."/>
            <person name="Setubal J.C."/>
        </authorList>
    </citation>
    <scope>NUCLEOTIDE SEQUENCE [LARGE SCALE GENOMIC DNA]</scope>
    <source>
        <strain evidence="2">ZC4RG45</strain>
    </source>
</reference>
<dbReference type="Pfam" id="PF00480">
    <property type="entry name" value="ROK"/>
    <property type="match status" value="1"/>
</dbReference>
<dbReference type="SUPFAM" id="SSF53067">
    <property type="entry name" value="Actin-like ATPase domain"/>
    <property type="match status" value="1"/>
</dbReference>
<protein>
    <submittedName>
        <fullName evidence="2">ROK family protein</fullName>
    </submittedName>
</protein>
<dbReference type="Proteomes" id="UP000249324">
    <property type="component" value="Unassembled WGS sequence"/>
</dbReference>
<dbReference type="Gene3D" id="3.30.420.40">
    <property type="match status" value="2"/>
</dbReference>
<dbReference type="CDD" id="cd24058">
    <property type="entry name" value="ASKHA_NBD_ROK_PPGK"/>
    <property type="match status" value="1"/>
</dbReference>
<gene>
    <name evidence="2" type="ORF">DIU77_013085</name>
</gene>
<evidence type="ECO:0000313" key="3">
    <source>
        <dbReference type="Proteomes" id="UP000249324"/>
    </source>
</evidence>
<accession>A0ABD6FH36</accession>
<evidence type="ECO:0000313" key="2">
    <source>
        <dbReference type="EMBL" id="MFO7193169.1"/>
    </source>
</evidence>
<dbReference type="EMBL" id="QGUI02000174">
    <property type="protein sequence ID" value="MFO7193169.1"/>
    <property type="molecule type" value="Genomic_DNA"/>
</dbReference>
<dbReference type="InterPro" id="IPR043129">
    <property type="entry name" value="ATPase_NBD"/>
</dbReference>
<organism evidence="2 3">
    <name type="scientific">Thermocrispum agreste</name>
    <dbReference type="NCBI Taxonomy" id="37925"/>
    <lineage>
        <taxon>Bacteria</taxon>
        <taxon>Bacillati</taxon>
        <taxon>Actinomycetota</taxon>
        <taxon>Actinomycetes</taxon>
        <taxon>Pseudonocardiales</taxon>
        <taxon>Pseudonocardiaceae</taxon>
        <taxon>Thermocrispum</taxon>
    </lineage>
</organism>
<comment type="caution">
    <text evidence="2">The sequence shown here is derived from an EMBL/GenBank/DDBJ whole genome shotgun (WGS) entry which is preliminary data.</text>
</comment>
<comment type="similarity">
    <text evidence="1">Belongs to the ROK (NagC/XylR) family.</text>
</comment>
<proteinExistence type="inferred from homology"/>